<keyword evidence="2" id="KW-1185">Reference proteome</keyword>
<accession>A0ABU9L328</accession>
<dbReference type="Proteomes" id="UP001474120">
    <property type="component" value="Unassembled WGS sequence"/>
</dbReference>
<dbReference type="RefSeq" id="WP_342161013.1">
    <property type="nucleotide sequence ID" value="NZ_JBCDNA010000003.1"/>
</dbReference>
<dbReference type="EMBL" id="JBCDNA010000003">
    <property type="protein sequence ID" value="MEL4456848.1"/>
    <property type="molecule type" value="Genomic_DNA"/>
</dbReference>
<comment type="caution">
    <text evidence="1">The sequence shown here is derived from an EMBL/GenBank/DDBJ whole genome shotgun (WGS) entry which is preliminary data.</text>
</comment>
<proteinExistence type="predicted"/>
<evidence type="ECO:0008006" key="3">
    <source>
        <dbReference type="Google" id="ProtNLM"/>
    </source>
</evidence>
<gene>
    <name evidence="1" type="ORF">AABB81_13140</name>
</gene>
<evidence type="ECO:0000313" key="2">
    <source>
        <dbReference type="Proteomes" id="UP001474120"/>
    </source>
</evidence>
<dbReference type="PROSITE" id="PS51257">
    <property type="entry name" value="PROKAR_LIPOPROTEIN"/>
    <property type="match status" value="1"/>
</dbReference>
<organism evidence="1 2">
    <name type="scientific">Lutimonas vermicola</name>
    <dbReference type="NCBI Taxonomy" id="414288"/>
    <lineage>
        <taxon>Bacteria</taxon>
        <taxon>Pseudomonadati</taxon>
        <taxon>Bacteroidota</taxon>
        <taxon>Flavobacteriia</taxon>
        <taxon>Flavobacteriales</taxon>
        <taxon>Flavobacteriaceae</taxon>
        <taxon>Lutimonas</taxon>
    </lineage>
</organism>
<name>A0ABU9L328_9FLAO</name>
<evidence type="ECO:0000313" key="1">
    <source>
        <dbReference type="EMBL" id="MEL4456848.1"/>
    </source>
</evidence>
<sequence length="205" mass="23079">MMTKILTYFICFSFLFVSCKKSIDTTKEAEAAAAKDSIHLKSEESEIKTKFVPQSTDEQTAQNIKTFLTQDYLKDDLSFLQPVDRKFQFYKIDLNDDGNEEIFVRLSGPYFCGSGGCTFLLLDKYGAIITKFTVTRAPIFVEPSKVNGWSLLLVKDAGVFKQLTFAQGTYPSNPSVLPKAPYDAPSGHAQVMFDNDLYVSKTFDF</sequence>
<reference evidence="1 2" key="1">
    <citation type="submission" date="2024-04" db="EMBL/GenBank/DDBJ databases">
        <title>whole genome sequencing of Lutimonas vermicola strain IMCC1616.</title>
        <authorList>
            <person name="Bae S.S."/>
        </authorList>
    </citation>
    <scope>NUCLEOTIDE SEQUENCE [LARGE SCALE GENOMIC DNA]</scope>
    <source>
        <strain evidence="1 2">IMCC1616</strain>
    </source>
</reference>
<protein>
    <recommendedName>
        <fullName evidence="3">Lipoprotein</fullName>
    </recommendedName>
</protein>